<organism evidence="1 2">
    <name type="scientific">Modestobacter caceresii</name>
    <dbReference type="NCBI Taxonomy" id="1522368"/>
    <lineage>
        <taxon>Bacteria</taxon>
        <taxon>Bacillati</taxon>
        <taxon>Actinomycetota</taxon>
        <taxon>Actinomycetes</taxon>
        <taxon>Geodermatophilales</taxon>
        <taxon>Geodermatophilaceae</taxon>
        <taxon>Modestobacter</taxon>
    </lineage>
</organism>
<dbReference type="OrthoDB" id="5188815at2"/>
<dbReference type="Proteomes" id="UP000029713">
    <property type="component" value="Unassembled WGS sequence"/>
</dbReference>
<accession>A0A098Y992</accession>
<protein>
    <submittedName>
        <fullName evidence="1">Uncharacterized protein</fullName>
    </submittedName>
</protein>
<evidence type="ECO:0000313" key="1">
    <source>
        <dbReference type="EMBL" id="KGH47069.1"/>
    </source>
</evidence>
<name>A0A098Y992_9ACTN</name>
<dbReference type="AlphaFoldDB" id="A0A098Y992"/>
<dbReference type="EMBL" id="JPMX01000029">
    <property type="protein sequence ID" value="KGH47069.1"/>
    <property type="molecule type" value="Genomic_DNA"/>
</dbReference>
<sequence length="97" mass="10430">MIRHHLAASSARSPQWFDPEHQADILAAFDSQLTAGLHDRGPNSPRPERVRELGQLAAASALPARAALLRWGALPGSVRAHLLTSWYGSQVARSSAA</sequence>
<keyword evidence="2" id="KW-1185">Reference proteome</keyword>
<proteinExistence type="predicted"/>
<gene>
    <name evidence="1" type="ORF">IN07_08910</name>
</gene>
<evidence type="ECO:0000313" key="2">
    <source>
        <dbReference type="Proteomes" id="UP000029713"/>
    </source>
</evidence>
<dbReference type="RefSeq" id="WP_036335222.1">
    <property type="nucleotide sequence ID" value="NZ_JPMX01000029.1"/>
</dbReference>
<comment type="caution">
    <text evidence="1">The sequence shown here is derived from an EMBL/GenBank/DDBJ whole genome shotgun (WGS) entry which is preliminary data.</text>
</comment>
<reference evidence="1 2" key="1">
    <citation type="submission" date="2014-07" db="EMBL/GenBank/DDBJ databases">
        <title>Biosystematic studies on Modestobacter strains isolated from extreme hyper-arid desert soil and from historic building.</title>
        <authorList>
            <person name="Bukarasam K."/>
            <person name="Bull A."/>
            <person name="Girard G."/>
            <person name="van Wezel G."/>
            <person name="Goodfellow M."/>
        </authorList>
    </citation>
    <scope>NUCLEOTIDE SEQUENCE [LARGE SCALE GENOMIC DNA]</scope>
    <source>
        <strain evidence="1 2">KNN45-2b</strain>
    </source>
</reference>